<keyword evidence="1" id="KW-1133">Transmembrane helix</keyword>
<evidence type="ECO:0000313" key="2">
    <source>
        <dbReference type="EMBL" id="MDQ0157943.1"/>
    </source>
</evidence>
<evidence type="ECO:0000313" key="3">
    <source>
        <dbReference type="Proteomes" id="UP001231362"/>
    </source>
</evidence>
<dbReference type="EMBL" id="JAUSTU010000048">
    <property type="protein sequence ID" value="MDQ0157943.1"/>
    <property type="molecule type" value="Genomic_DNA"/>
</dbReference>
<keyword evidence="3" id="KW-1185">Reference proteome</keyword>
<evidence type="ECO:0008006" key="4">
    <source>
        <dbReference type="Google" id="ProtNLM"/>
    </source>
</evidence>
<sequence length="88" mass="10135">MNRIGWLCLGVAGCLFLWAISLFGSGFGYYNSPIDGWLYVKFMGEIVKVTTIEELNKYAYLNMGLSGILAFLAFYLYRQFLRLVPERM</sequence>
<reference evidence="2 3" key="1">
    <citation type="submission" date="2023-07" db="EMBL/GenBank/DDBJ databases">
        <title>Genomic Encyclopedia of Type Strains, Phase IV (KMG-IV): sequencing the most valuable type-strain genomes for metagenomic binning, comparative biology and taxonomic classification.</title>
        <authorList>
            <person name="Goeker M."/>
        </authorList>
    </citation>
    <scope>NUCLEOTIDE SEQUENCE [LARGE SCALE GENOMIC DNA]</scope>
    <source>
        <strain evidence="2 3">DSM 23948</strain>
    </source>
</reference>
<gene>
    <name evidence="2" type="ORF">J2S07_004316</name>
</gene>
<feature type="transmembrane region" description="Helical" evidence="1">
    <location>
        <begin position="58"/>
        <end position="77"/>
    </location>
</feature>
<accession>A0ABT9VAG3</accession>
<dbReference type="Proteomes" id="UP001231362">
    <property type="component" value="Unassembled WGS sequence"/>
</dbReference>
<evidence type="ECO:0000256" key="1">
    <source>
        <dbReference type="SAM" id="Phobius"/>
    </source>
</evidence>
<organism evidence="2 3">
    <name type="scientific">Anoxybacillus andreesenii</name>
    <dbReference type="NCBI Taxonomy" id="1325932"/>
    <lineage>
        <taxon>Bacteria</taxon>
        <taxon>Bacillati</taxon>
        <taxon>Bacillota</taxon>
        <taxon>Bacilli</taxon>
        <taxon>Bacillales</taxon>
        <taxon>Anoxybacillaceae</taxon>
        <taxon>Anoxybacillus</taxon>
    </lineage>
</organism>
<feature type="transmembrane region" description="Helical" evidence="1">
    <location>
        <begin position="7"/>
        <end position="30"/>
    </location>
</feature>
<protein>
    <recommendedName>
        <fullName evidence="4">DUF4306 domain-containing protein</fullName>
    </recommendedName>
</protein>
<keyword evidence="1" id="KW-0812">Transmembrane</keyword>
<dbReference type="RefSeq" id="WP_307152379.1">
    <property type="nucleotide sequence ID" value="NZ_JAUSTU010000048.1"/>
</dbReference>
<comment type="caution">
    <text evidence="2">The sequence shown here is derived from an EMBL/GenBank/DDBJ whole genome shotgun (WGS) entry which is preliminary data.</text>
</comment>
<proteinExistence type="predicted"/>
<keyword evidence="1" id="KW-0472">Membrane</keyword>
<name>A0ABT9VAG3_9BACL</name>